<reference evidence="2 3" key="1">
    <citation type="journal article" date="2015" name="Sci. Rep.">
        <title>Genome of the facultative scuticociliatosis pathogen Pseudocohnilembus persalinus provides insight into its virulence through horizontal gene transfer.</title>
        <authorList>
            <person name="Xiong J."/>
            <person name="Wang G."/>
            <person name="Cheng J."/>
            <person name="Tian M."/>
            <person name="Pan X."/>
            <person name="Warren A."/>
            <person name="Jiang C."/>
            <person name="Yuan D."/>
            <person name="Miao W."/>
        </authorList>
    </citation>
    <scope>NUCLEOTIDE SEQUENCE [LARGE SCALE GENOMIC DNA]</scope>
    <source>
        <strain evidence="2">36N120E</strain>
    </source>
</reference>
<feature type="transmembrane region" description="Helical" evidence="1">
    <location>
        <begin position="68"/>
        <end position="87"/>
    </location>
</feature>
<evidence type="ECO:0000313" key="3">
    <source>
        <dbReference type="Proteomes" id="UP000054937"/>
    </source>
</evidence>
<sequence>MNYPIEGYWRFNTSSYNYYECTHPEQPCLGKDQCKTGYKGILCEQCDYDNGYRLNIFKNCEYCEGSKFKIISVIIFIYLAYICLLTYTTHKVIQPLSFNVQQYFLLLRKFEKLIK</sequence>
<keyword evidence="3" id="KW-1185">Reference proteome</keyword>
<gene>
    <name evidence="2" type="ORF">PPERSA_04903</name>
</gene>
<comment type="caution">
    <text evidence="2">The sequence shown here is derived from an EMBL/GenBank/DDBJ whole genome shotgun (WGS) entry which is preliminary data.</text>
</comment>
<dbReference type="AlphaFoldDB" id="A0A0V0QJ68"/>
<dbReference type="InParanoid" id="A0A0V0QJ68"/>
<evidence type="ECO:0000256" key="1">
    <source>
        <dbReference type="SAM" id="Phobius"/>
    </source>
</evidence>
<dbReference type="Proteomes" id="UP000054937">
    <property type="component" value="Unassembled WGS sequence"/>
</dbReference>
<evidence type="ECO:0000313" key="2">
    <source>
        <dbReference type="EMBL" id="KRX02281.1"/>
    </source>
</evidence>
<dbReference type="EMBL" id="LDAU01000156">
    <property type="protein sequence ID" value="KRX02281.1"/>
    <property type="molecule type" value="Genomic_DNA"/>
</dbReference>
<accession>A0A0V0QJ68</accession>
<dbReference type="OrthoDB" id="19138at2759"/>
<protein>
    <submittedName>
        <fullName evidence="2">Uncharacterized protein</fullName>
    </submittedName>
</protein>
<keyword evidence="1" id="KW-0812">Transmembrane</keyword>
<keyword evidence="1" id="KW-1133">Transmembrane helix</keyword>
<proteinExistence type="predicted"/>
<name>A0A0V0QJ68_PSEPJ</name>
<organism evidence="2 3">
    <name type="scientific">Pseudocohnilembus persalinus</name>
    <name type="common">Ciliate</name>
    <dbReference type="NCBI Taxonomy" id="266149"/>
    <lineage>
        <taxon>Eukaryota</taxon>
        <taxon>Sar</taxon>
        <taxon>Alveolata</taxon>
        <taxon>Ciliophora</taxon>
        <taxon>Intramacronucleata</taxon>
        <taxon>Oligohymenophorea</taxon>
        <taxon>Scuticociliatia</taxon>
        <taxon>Philasterida</taxon>
        <taxon>Pseudocohnilembidae</taxon>
        <taxon>Pseudocohnilembus</taxon>
    </lineage>
</organism>
<keyword evidence="1" id="KW-0472">Membrane</keyword>